<organism evidence="1 2">
    <name type="scientific">Asparagus officinalis</name>
    <name type="common">Garden asparagus</name>
    <dbReference type="NCBI Taxonomy" id="4686"/>
    <lineage>
        <taxon>Eukaryota</taxon>
        <taxon>Viridiplantae</taxon>
        <taxon>Streptophyta</taxon>
        <taxon>Embryophyta</taxon>
        <taxon>Tracheophyta</taxon>
        <taxon>Spermatophyta</taxon>
        <taxon>Magnoliopsida</taxon>
        <taxon>Liliopsida</taxon>
        <taxon>Asparagales</taxon>
        <taxon>Asparagaceae</taxon>
        <taxon>Asparagoideae</taxon>
        <taxon>Asparagus</taxon>
    </lineage>
</organism>
<reference evidence="2" key="1">
    <citation type="journal article" date="2017" name="Nat. Commun.">
        <title>The asparagus genome sheds light on the origin and evolution of a young Y chromosome.</title>
        <authorList>
            <person name="Harkess A."/>
            <person name="Zhou J."/>
            <person name="Xu C."/>
            <person name="Bowers J.E."/>
            <person name="Van der Hulst R."/>
            <person name="Ayyampalayam S."/>
            <person name="Mercati F."/>
            <person name="Riccardi P."/>
            <person name="McKain M.R."/>
            <person name="Kakrana A."/>
            <person name="Tang H."/>
            <person name="Ray J."/>
            <person name="Groenendijk J."/>
            <person name="Arikit S."/>
            <person name="Mathioni S.M."/>
            <person name="Nakano M."/>
            <person name="Shan H."/>
            <person name="Telgmann-Rauber A."/>
            <person name="Kanno A."/>
            <person name="Yue Z."/>
            <person name="Chen H."/>
            <person name="Li W."/>
            <person name="Chen Y."/>
            <person name="Xu X."/>
            <person name="Zhang Y."/>
            <person name="Luo S."/>
            <person name="Chen H."/>
            <person name="Gao J."/>
            <person name="Mao Z."/>
            <person name="Pires J.C."/>
            <person name="Luo M."/>
            <person name="Kudrna D."/>
            <person name="Wing R.A."/>
            <person name="Meyers B.C."/>
            <person name="Yi K."/>
            <person name="Kong H."/>
            <person name="Lavrijsen P."/>
            <person name="Sunseri F."/>
            <person name="Falavigna A."/>
            <person name="Ye Y."/>
            <person name="Leebens-Mack J.H."/>
            <person name="Chen G."/>
        </authorList>
    </citation>
    <scope>NUCLEOTIDE SEQUENCE [LARGE SCALE GENOMIC DNA]</scope>
    <source>
        <strain evidence="2">cv. DH0086</strain>
    </source>
</reference>
<dbReference type="AlphaFoldDB" id="A0A5P1ERJ9"/>
<gene>
    <name evidence="1" type="ORF">A4U43_C05F14270</name>
</gene>
<dbReference type="Gramene" id="ONK68642">
    <property type="protein sequence ID" value="ONK68642"/>
    <property type="gene ID" value="A4U43_C05F14270"/>
</dbReference>
<dbReference type="Proteomes" id="UP000243459">
    <property type="component" value="Chromosome 5"/>
</dbReference>
<protein>
    <submittedName>
        <fullName evidence="1">Uncharacterized protein</fullName>
    </submittedName>
</protein>
<keyword evidence="2" id="KW-1185">Reference proteome</keyword>
<proteinExistence type="predicted"/>
<dbReference type="InterPro" id="IPR027640">
    <property type="entry name" value="Kinesin-like_fam"/>
</dbReference>
<dbReference type="GO" id="GO:0005875">
    <property type="term" value="C:microtubule associated complex"/>
    <property type="evidence" value="ECO:0007669"/>
    <property type="project" value="TreeGrafter"/>
</dbReference>
<name>A0A5P1ERJ9_ASPOF</name>
<dbReference type="GO" id="GO:0007018">
    <property type="term" value="P:microtubule-based movement"/>
    <property type="evidence" value="ECO:0007669"/>
    <property type="project" value="InterPro"/>
</dbReference>
<dbReference type="EMBL" id="CM007385">
    <property type="protein sequence ID" value="ONK68642.1"/>
    <property type="molecule type" value="Genomic_DNA"/>
</dbReference>
<evidence type="ECO:0000313" key="1">
    <source>
        <dbReference type="EMBL" id="ONK68642.1"/>
    </source>
</evidence>
<evidence type="ECO:0000313" key="2">
    <source>
        <dbReference type="Proteomes" id="UP000243459"/>
    </source>
</evidence>
<dbReference type="PANTHER" id="PTHR47969:SF6">
    <property type="entry name" value="KINESIN-LIKE PROTEIN KIN-4C"/>
    <property type="match status" value="1"/>
</dbReference>
<sequence>MLISGDGSTDVDAVCVVSRLTENKKSKDDLRLPTDDNLLTQINCGGIFSFEALKICLEEMYRQVGSQFREELQRQHFPSSMVVAYDFGIKHTDAKSHLCHQHGLLQKHSSDNPQTMSPSTRNSRIVALENMLATSSSSLVSMASQLSEVEERECVFGGRGRWNQVRSIVEAKNLMNYLFNLASSSR</sequence>
<dbReference type="GO" id="GO:0051231">
    <property type="term" value="P:spindle elongation"/>
    <property type="evidence" value="ECO:0007669"/>
    <property type="project" value="TreeGrafter"/>
</dbReference>
<dbReference type="GO" id="GO:0003777">
    <property type="term" value="F:microtubule motor activity"/>
    <property type="evidence" value="ECO:0007669"/>
    <property type="project" value="InterPro"/>
</dbReference>
<accession>A0A5P1ERJ9</accession>
<dbReference type="PANTHER" id="PTHR47969">
    <property type="entry name" value="CHROMOSOME-ASSOCIATED KINESIN KIF4A-RELATED"/>
    <property type="match status" value="1"/>
</dbReference>
<dbReference type="GO" id="GO:0007052">
    <property type="term" value="P:mitotic spindle organization"/>
    <property type="evidence" value="ECO:0007669"/>
    <property type="project" value="TreeGrafter"/>
</dbReference>